<feature type="non-terminal residue" evidence="9">
    <location>
        <position position="140"/>
    </location>
</feature>
<comment type="subcellular location">
    <subcellularLocation>
        <location evidence="1">Membrane</location>
        <topology evidence="1">Multi-pass membrane protein</topology>
    </subcellularLocation>
</comment>
<organism evidence="9 10">
    <name type="scientific">Astrephomene gubernaculifera</name>
    <dbReference type="NCBI Taxonomy" id="47775"/>
    <lineage>
        <taxon>Eukaryota</taxon>
        <taxon>Viridiplantae</taxon>
        <taxon>Chlorophyta</taxon>
        <taxon>core chlorophytes</taxon>
        <taxon>Chlorophyceae</taxon>
        <taxon>CS clade</taxon>
        <taxon>Chlamydomonadales</taxon>
        <taxon>Astrephomenaceae</taxon>
        <taxon>Astrephomene</taxon>
    </lineage>
</organism>
<evidence type="ECO:0000313" key="9">
    <source>
        <dbReference type="EMBL" id="GFR50072.1"/>
    </source>
</evidence>
<dbReference type="EMBL" id="BMAR01000035">
    <property type="protein sequence ID" value="GFR50072.1"/>
    <property type="molecule type" value="Genomic_DNA"/>
</dbReference>
<dbReference type="InterPro" id="IPR036259">
    <property type="entry name" value="MFS_trans_sf"/>
</dbReference>
<keyword evidence="3 7" id="KW-0812">Transmembrane</keyword>
<dbReference type="Pfam" id="PF00083">
    <property type="entry name" value="Sugar_tr"/>
    <property type="match status" value="1"/>
</dbReference>
<feature type="domain" description="Major facilitator superfamily (MFS) profile" evidence="8">
    <location>
        <begin position="1"/>
        <end position="140"/>
    </location>
</feature>
<dbReference type="Gene3D" id="1.20.1250.20">
    <property type="entry name" value="MFS general substrate transporter like domains"/>
    <property type="match status" value="1"/>
</dbReference>
<evidence type="ECO:0000313" key="10">
    <source>
        <dbReference type="Proteomes" id="UP001054857"/>
    </source>
</evidence>
<evidence type="ECO:0000256" key="3">
    <source>
        <dbReference type="ARBA" id="ARBA00022692"/>
    </source>
</evidence>
<dbReference type="GO" id="GO:0016020">
    <property type="term" value="C:membrane"/>
    <property type="evidence" value="ECO:0007669"/>
    <property type="project" value="UniProtKB-SubCell"/>
</dbReference>
<feature type="non-terminal residue" evidence="9">
    <location>
        <position position="1"/>
    </location>
</feature>
<dbReference type="SUPFAM" id="SSF103473">
    <property type="entry name" value="MFS general substrate transporter"/>
    <property type="match status" value="1"/>
</dbReference>
<keyword evidence="5 7" id="KW-0472">Membrane</keyword>
<comment type="caution">
    <text evidence="9">The sequence shown here is derived from an EMBL/GenBank/DDBJ whole genome shotgun (WGS) entry which is preliminary data.</text>
</comment>
<dbReference type="Proteomes" id="UP001054857">
    <property type="component" value="Unassembled WGS sequence"/>
</dbReference>
<proteinExistence type="predicted"/>
<feature type="transmembrane region" description="Helical" evidence="7">
    <location>
        <begin position="13"/>
        <end position="36"/>
    </location>
</feature>
<sequence>EWLPRGSGSRGKWLVALQAWWSVGTVLEALLALWLLDRWGWRPLLAVSALPLACILAALPAIPESPHHLAASGQPEQARRVLALAAARNGTTDKLEQVLRQQQQRRAQQQQEDEERGMEQQPQLLQRRASSSSSSNGQGA</sequence>
<keyword evidence="2" id="KW-0813">Transport</keyword>
<dbReference type="PANTHER" id="PTHR23511">
    <property type="entry name" value="SYNAPTIC VESICLE GLYCOPROTEIN 2"/>
    <property type="match status" value="1"/>
</dbReference>
<keyword evidence="4 7" id="KW-1133">Transmembrane helix</keyword>
<dbReference type="PANTHER" id="PTHR23511:SF5">
    <property type="entry name" value="MAJOR FACILITATOR-TYPE TRANSPORTER HXNZ-RELATED"/>
    <property type="match status" value="1"/>
</dbReference>
<evidence type="ECO:0000256" key="7">
    <source>
        <dbReference type="SAM" id="Phobius"/>
    </source>
</evidence>
<dbReference type="InterPro" id="IPR020846">
    <property type="entry name" value="MFS_dom"/>
</dbReference>
<evidence type="ECO:0000256" key="6">
    <source>
        <dbReference type="SAM" id="MobiDB-lite"/>
    </source>
</evidence>
<gene>
    <name evidence="9" type="ORF">Agub_g12214</name>
</gene>
<dbReference type="InterPro" id="IPR005828">
    <property type="entry name" value="MFS_sugar_transport-like"/>
</dbReference>
<evidence type="ECO:0000259" key="8">
    <source>
        <dbReference type="PROSITE" id="PS50850"/>
    </source>
</evidence>
<accession>A0AAD3DZH1</accession>
<dbReference type="AlphaFoldDB" id="A0AAD3DZH1"/>
<keyword evidence="10" id="KW-1185">Reference proteome</keyword>
<evidence type="ECO:0000256" key="2">
    <source>
        <dbReference type="ARBA" id="ARBA00022448"/>
    </source>
</evidence>
<evidence type="ECO:0000256" key="5">
    <source>
        <dbReference type="ARBA" id="ARBA00023136"/>
    </source>
</evidence>
<dbReference type="GO" id="GO:0022857">
    <property type="term" value="F:transmembrane transporter activity"/>
    <property type="evidence" value="ECO:0007669"/>
    <property type="project" value="InterPro"/>
</dbReference>
<evidence type="ECO:0000256" key="1">
    <source>
        <dbReference type="ARBA" id="ARBA00004141"/>
    </source>
</evidence>
<name>A0AAD3DZH1_9CHLO</name>
<reference evidence="9 10" key="1">
    <citation type="journal article" date="2021" name="Sci. Rep.">
        <title>Genome sequencing of the multicellular alga Astrephomene provides insights into convergent evolution of germ-soma differentiation.</title>
        <authorList>
            <person name="Yamashita S."/>
            <person name="Yamamoto K."/>
            <person name="Matsuzaki R."/>
            <person name="Suzuki S."/>
            <person name="Yamaguchi H."/>
            <person name="Hirooka S."/>
            <person name="Minakuchi Y."/>
            <person name="Miyagishima S."/>
            <person name="Kawachi M."/>
            <person name="Toyoda A."/>
            <person name="Nozaki H."/>
        </authorList>
    </citation>
    <scope>NUCLEOTIDE SEQUENCE [LARGE SCALE GENOMIC DNA]</scope>
    <source>
        <strain evidence="9 10">NIES-4017</strain>
    </source>
</reference>
<feature type="compositionally biased region" description="Low complexity" evidence="6">
    <location>
        <begin position="98"/>
        <end position="110"/>
    </location>
</feature>
<feature type="compositionally biased region" description="Low complexity" evidence="6">
    <location>
        <begin position="130"/>
        <end position="140"/>
    </location>
</feature>
<evidence type="ECO:0000256" key="4">
    <source>
        <dbReference type="ARBA" id="ARBA00022989"/>
    </source>
</evidence>
<protein>
    <recommendedName>
        <fullName evidence="8">Major facilitator superfamily (MFS) profile domain-containing protein</fullName>
    </recommendedName>
</protein>
<dbReference type="PROSITE" id="PS50850">
    <property type="entry name" value="MFS"/>
    <property type="match status" value="1"/>
</dbReference>
<feature type="region of interest" description="Disordered" evidence="6">
    <location>
        <begin position="97"/>
        <end position="140"/>
    </location>
</feature>